<dbReference type="AlphaFoldDB" id="A0A2A2T590"/>
<dbReference type="GeneID" id="93874321"/>
<evidence type="ECO:0000259" key="1">
    <source>
        <dbReference type="Pfam" id="PF13579"/>
    </source>
</evidence>
<dbReference type="RefSeq" id="WP_095542263.1">
    <property type="nucleotide sequence ID" value="NZ_NSJC01000006.1"/>
</dbReference>
<dbReference type="Proteomes" id="UP000217780">
    <property type="component" value="Unassembled WGS sequence"/>
</dbReference>
<accession>A0A2A2T590</accession>
<feature type="domain" description="Glycosyltransferase subfamily 4-like N-terminal" evidence="1">
    <location>
        <begin position="29"/>
        <end position="169"/>
    </location>
</feature>
<name>A0A2A2T590_9BURK</name>
<dbReference type="InterPro" id="IPR028098">
    <property type="entry name" value="Glyco_trans_4-like_N"/>
</dbReference>
<dbReference type="SUPFAM" id="SSF53756">
    <property type="entry name" value="UDP-Glycosyltransferase/glycogen phosphorylase"/>
    <property type="match status" value="1"/>
</dbReference>
<sequence length="367" mass="40431">MRILVLCKRQYTGRDLLEDRYGRLWEVPTGLARLGHEVQVVVSSYRRRGPLRNVEEGVTWYSTDALFGDALGAQRSIARSWQPEIMLASSDALHLVAGARLARRRKIPVVLDFYDDYEAFGLTNIPGLRCALRRACARAEAVISISGVLADLLQKRGVSKQRISIIGNGVPKNFAMACSQTEARLLLNLPIDVPLIGTAGALDDSRGIQDLFQAYAHLKKTHPALRLVLAGPRDRKLAYAFPSDAIDLGHLPHSQVALLFRALNVGVVCNRDSAFARSCHPMKLVEMTACRLPVVVAAVGEAAALLAKRPDALFSPGDVHALTSRIAAQIDNPRPLPQDSVQDWGVIAHKFDTVLRQSARHYWQTEV</sequence>
<dbReference type="PANTHER" id="PTHR45947:SF3">
    <property type="entry name" value="SULFOQUINOVOSYL TRANSFERASE SQD2"/>
    <property type="match status" value="1"/>
</dbReference>
<evidence type="ECO:0000313" key="3">
    <source>
        <dbReference type="Proteomes" id="UP000217780"/>
    </source>
</evidence>
<gene>
    <name evidence="2" type="ORF">CLI92_07715</name>
</gene>
<dbReference type="CDD" id="cd03801">
    <property type="entry name" value="GT4_PimA-like"/>
    <property type="match status" value="1"/>
</dbReference>
<dbReference type="Gene3D" id="3.40.50.2000">
    <property type="entry name" value="Glycogen Phosphorylase B"/>
    <property type="match status" value="2"/>
</dbReference>
<dbReference type="Pfam" id="PF13579">
    <property type="entry name" value="Glyco_trans_4_4"/>
    <property type="match status" value="1"/>
</dbReference>
<protein>
    <submittedName>
        <fullName evidence="2">Group 1 glycosyl transferase</fullName>
    </submittedName>
</protein>
<dbReference type="Pfam" id="PF13692">
    <property type="entry name" value="Glyco_trans_1_4"/>
    <property type="match status" value="1"/>
</dbReference>
<dbReference type="InterPro" id="IPR050194">
    <property type="entry name" value="Glycosyltransferase_grp1"/>
</dbReference>
<evidence type="ECO:0000313" key="2">
    <source>
        <dbReference type="EMBL" id="PAX16618.1"/>
    </source>
</evidence>
<keyword evidence="2" id="KW-0808">Transferase</keyword>
<dbReference type="GO" id="GO:0016758">
    <property type="term" value="F:hexosyltransferase activity"/>
    <property type="evidence" value="ECO:0007669"/>
    <property type="project" value="TreeGrafter"/>
</dbReference>
<dbReference type="PANTHER" id="PTHR45947">
    <property type="entry name" value="SULFOQUINOVOSYL TRANSFERASE SQD2"/>
    <property type="match status" value="1"/>
</dbReference>
<reference evidence="2 3" key="1">
    <citation type="submission" date="2017-08" db="EMBL/GenBank/DDBJ databases">
        <title>WGS of Clinical strains of the CDC Group NO-1 linked to zoonotic infections in humans.</title>
        <authorList>
            <person name="Bernier A.-M."/>
            <person name="Bernard K."/>
        </authorList>
    </citation>
    <scope>NUCLEOTIDE SEQUENCE [LARGE SCALE GENOMIC DNA]</scope>
    <source>
        <strain evidence="2 3">NML91-0035</strain>
    </source>
</reference>
<comment type="caution">
    <text evidence="2">The sequence shown here is derived from an EMBL/GenBank/DDBJ whole genome shotgun (WGS) entry which is preliminary data.</text>
</comment>
<organism evidence="2 3">
    <name type="scientific">Vandammella animalimorsus</name>
    <dbReference type="NCBI Taxonomy" id="2029117"/>
    <lineage>
        <taxon>Bacteria</taxon>
        <taxon>Pseudomonadati</taxon>
        <taxon>Pseudomonadota</taxon>
        <taxon>Betaproteobacteria</taxon>
        <taxon>Burkholderiales</taxon>
        <taxon>Comamonadaceae</taxon>
        <taxon>Vandammella</taxon>
    </lineage>
</organism>
<proteinExistence type="predicted"/>
<dbReference type="EMBL" id="NTBI01000006">
    <property type="protein sequence ID" value="PAX16618.1"/>
    <property type="molecule type" value="Genomic_DNA"/>
</dbReference>